<dbReference type="InterPro" id="IPR048813">
    <property type="entry name" value="GP7-like"/>
</dbReference>
<protein>
    <submittedName>
        <fullName evidence="1">Phage capsid protein</fullName>
    </submittedName>
</protein>
<comment type="caution">
    <text evidence="1">The sequence shown here is derived from an EMBL/GenBank/DDBJ whole genome shotgun (WGS) entry which is preliminary data.</text>
</comment>
<evidence type="ECO:0000313" key="2">
    <source>
        <dbReference type="Proteomes" id="UP001225134"/>
    </source>
</evidence>
<keyword evidence="2" id="KW-1185">Reference proteome</keyword>
<evidence type="ECO:0000313" key="1">
    <source>
        <dbReference type="EMBL" id="MDK9580836.1"/>
    </source>
</evidence>
<sequence>MAVTLADVKVNLHDDTKKGVIDEFIKGDYIFNNIPFEFIANPITGGAGWTASYTYVKEESKTGFRDINGKYTDSEAKQDVKNAEVKVYGGSFTIDRALRDQGGVENIVAFQMKQKIKALRKGFSYELINGQKASDSKSFDGLDTLLKQASTEVDTQGFDLSTFEKVKENALEFASKMNDFLSLLSGRPDAILGNATLINKIKLISKILGLATETQPQAGNFVGEWNGIPLIVLGLYDNKETIPVTGDKTSLYAVRFGEDGLEVLSPSKGGAIDAILPDFTQANEQARGLVELRGVPVIRNSKACGVLRNIKVQ</sequence>
<dbReference type="EMBL" id="JASSPP010000007">
    <property type="protein sequence ID" value="MDK9580836.1"/>
    <property type="molecule type" value="Genomic_DNA"/>
</dbReference>
<organism evidence="1 2">
    <name type="scientific">Sneathia sanguinegens</name>
    <dbReference type="NCBI Taxonomy" id="40543"/>
    <lineage>
        <taxon>Bacteria</taxon>
        <taxon>Fusobacteriati</taxon>
        <taxon>Fusobacteriota</taxon>
        <taxon>Fusobacteriia</taxon>
        <taxon>Fusobacteriales</taxon>
        <taxon>Leptotrichiaceae</taxon>
        <taxon>Sneathia</taxon>
    </lineage>
</organism>
<reference evidence="1 2" key="1">
    <citation type="submission" date="2023-06" db="EMBL/GenBank/DDBJ databases">
        <title>Antibody response to the Sneathia vaginalis cytopathogenic toxin A during pregnancy.</title>
        <authorList>
            <person name="Mccoy Z.T."/>
            <person name="Serrano M.G."/>
            <person name="Spaine K."/>
            <person name="Edwards D.J."/>
            <person name="Buck G.A."/>
            <person name="Jefferson K."/>
        </authorList>
    </citation>
    <scope>NUCLEOTIDE SEQUENCE [LARGE SCALE GENOMIC DNA]</scope>
    <source>
        <strain evidence="1 2">CCUG 42621</strain>
    </source>
</reference>
<accession>A0ABT7HJZ9</accession>
<dbReference type="RefSeq" id="WP_285153086.1">
    <property type="nucleotide sequence ID" value="NZ_JASSPP010000007.1"/>
</dbReference>
<proteinExistence type="predicted"/>
<gene>
    <name evidence="1" type="ORF">QQA45_04815</name>
</gene>
<name>A0ABT7HJZ9_9FUSO</name>
<dbReference type="Proteomes" id="UP001225134">
    <property type="component" value="Unassembled WGS sequence"/>
</dbReference>
<dbReference type="NCBIfam" id="NF045672">
    <property type="entry name" value="MCP_gp7_epsi_15"/>
    <property type="match status" value="1"/>
</dbReference>